<evidence type="ECO:0000259" key="7">
    <source>
        <dbReference type="Pfam" id="PF02852"/>
    </source>
</evidence>
<keyword evidence="5 9" id="KW-0560">Oxidoreductase</keyword>
<proteinExistence type="inferred from homology"/>
<dbReference type="EC" id="1.8.1.14" evidence="9"/>
<dbReference type="InterPro" id="IPR050260">
    <property type="entry name" value="FAD-bd_OxRdtase"/>
</dbReference>
<dbReference type="GO" id="GO:0050451">
    <property type="term" value="F:CoA-disulfide reductase (NADPH) activity"/>
    <property type="evidence" value="ECO:0007669"/>
    <property type="project" value="UniProtKB-EC"/>
</dbReference>
<dbReference type="PANTHER" id="PTHR43429:SF1">
    <property type="entry name" value="NAD(P)H SULFUR OXIDOREDUCTASE (COA-DEPENDENT)"/>
    <property type="match status" value="1"/>
</dbReference>
<comment type="cofactor">
    <cofactor evidence="1">
        <name>FAD</name>
        <dbReference type="ChEBI" id="CHEBI:57692"/>
    </cofactor>
</comment>
<dbReference type="InterPro" id="IPR016156">
    <property type="entry name" value="FAD/NAD-linked_Rdtase_dimer_sf"/>
</dbReference>
<dbReference type="SUPFAM" id="SSF55424">
    <property type="entry name" value="FAD/NAD-linked reductases, dimerisation (C-terminal) domain"/>
    <property type="match status" value="1"/>
</dbReference>
<dbReference type="InterPro" id="IPR036188">
    <property type="entry name" value="FAD/NAD-bd_sf"/>
</dbReference>
<evidence type="ECO:0000313" key="9">
    <source>
        <dbReference type="EMBL" id="KAB7706203.1"/>
    </source>
</evidence>
<dbReference type="AlphaFoldDB" id="A0A6I1FUF7"/>
<evidence type="ECO:0000256" key="4">
    <source>
        <dbReference type="ARBA" id="ARBA00022827"/>
    </source>
</evidence>
<dbReference type="SUPFAM" id="SSF51905">
    <property type="entry name" value="FAD/NAD(P)-binding domain"/>
    <property type="match status" value="1"/>
</dbReference>
<organism evidence="9 10">
    <name type="scientific">Bacillus aerolatus</name>
    <dbReference type="NCBI Taxonomy" id="2653354"/>
    <lineage>
        <taxon>Bacteria</taxon>
        <taxon>Bacillati</taxon>
        <taxon>Bacillota</taxon>
        <taxon>Bacilli</taxon>
        <taxon>Bacillales</taxon>
        <taxon>Bacillaceae</taxon>
        <taxon>Bacillus</taxon>
    </lineage>
</organism>
<comment type="similarity">
    <text evidence="2">Belongs to the class-III pyridine nucleotide-disulfide oxidoreductase family.</text>
</comment>
<keyword evidence="6" id="KW-0676">Redox-active center</keyword>
<dbReference type="RefSeq" id="WP_152152069.1">
    <property type="nucleotide sequence ID" value="NZ_WEIO01000006.1"/>
</dbReference>
<evidence type="ECO:0000313" key="10">
    <source>
        <dbReference type="Proteomes" id="UP000429595"/>
    </source>
</evidence>
<evidence type="ECO:0000256" key="3">
    <source>
        <dbReference type="ARBA" id="ARBA00022630"/>
    </source>
</evidence>
<keyword evidence="3" id="KW-0285">Flavoprotein</keyword>
<dbReference type="InterPro" id="IPR004099">
    <property type="entry name" value="Pyr_nucl-diS_OxRdtase_dimer"/>
</dbReference>
<dbReference type="Pfam" id="PF07992">
    <property type="entry name" value="Pyr_redox_2"/>
    <property type="match status" value="1"/>
</dbReference>
<accession>A0A6I1FUF7</accession>
<name>A0A6I1FUF7_9BACI</name>
<evidence type="ECO:0000256" key="6">
    <source>
        <dbReference type="ARBA" id="ARBA00023284"/>
    </source>
</evidence>
<dbReference type="NCBIfam" id="NF007123">
    <property type="entry name" value="PRK09564.1"/>
    <property type="match status" value="1"/>
</dbReference>
<dbReference type="Pfam" id="PF02852">
    <property type="entry name" value="Pyr_redox_dim"/>
    <property type="match status" value="1"/>
</dbReference>
<evidence type="ECO:0000259" key="8">
    <source>
        <dbReference type="Pfam" id="PF07992"/>
    </source>
</evidence>
<feature type="domain" description="FAD/NAD(P)-binding" evidence="8">
    <location>
        <begin position="1"/>
        <end position="290"/>
    </location>
</feature>
<gene>
    <name evidence="9" type="ORF">F9802_11475</name>
</gene>
<dbReference type="Proteomes" id="UP000429595">
    <property type="component" value="Unassembled WGS sequence"/>
</dbReference>
<comment type="caution">
    <text evidence="9">The sequence shown here is derived from an EMBL/GenBank/DDBJ whole genome shotgun (WGS) entry which is preliminary data.</text>
</comment>
<dbReference type="PRINTS" id="PR00411">
    <property type="entry name" value="PNDRDTASEI"/>
</dbReference>
<dbReference type="PRINTS" id="PR00368">
    <property type="entry name" value="FADPNR"/>
</dbReference>
<reference evidence="9 10" key="1">
    <citation type="submission" date="2019-10" db="EMBL/GenBank/DDBJ databases">
        <title>Bacillus aerolatum sp. nov., isolated from bioaerosol of sport playgrounds.</title>
        <authorList>
            <person name="Chen P."/>
            <person name="Zhang G."/>
        </authorList>
    </citation>
    <scope>NUCLEOTIDE SEQUENCE [LARGE SCALE GENOMIC DNA]</scope>
    <source>
        <strain evidence="9 10">CX253</strain>
    </source>
</reference>
<evidence type="ECO:0000256" key="2">
    <source>
        <dbReference type="ARBA" id="ARBA00009130"/>
    </source>
</evidence>
<dbReference type="Gene3D" id="3.50.50.60">
    <property type="entry name" value="FAD/NAD(P)-binding domain"/>
    <property type="match status" value="2"/>
</dbReference>
<keyword evidence="10" id="KW-1185">Reference proteome</keyword>
<evidence type="ECO:0000256" key="1">
    <source>
        <dbReference type="ARBA" id="ARBA00001974"/>
    </source>
</evidence>
<evidence type="ECO:0000256" key="5">
    <source>
        <dbReference type="ARBA" id="ARBA00023002"/>
    </source>
</evidence>
<protein>
    <submittedName>
        <fullName evidence="9">CoA-disulfide reductase</fullName>
        <ecNumber evidence="9">1.8.1.14</ecNumber>
    </submittedName>
</protein>
<dbReference type="EMBL" id="WEIO01000006">
    <property type="protein sequence ID" value="KAB7706203.1"/>
    <property type="molecule type" value="Genomic_DNA"/>
</dbReference>
<feature type="domain" description="Pyridine nucleotide-disulphide oxidoreductase dimerisation" evidence="7">
    <location>
        <begin position="329"/>
        <end position="431"/>
    </location>
</feature>
<keyword evidence="4" id="KW-0274">FAD</keyword>
<dbReference type="InterPro" id="IPR023753">
    <property type="entry name" value="FAD/NAD-binding_dom"/>
</dbReference>
<dbReference type="PANTHER" id="PTHR43429">
    <property type="entry name" value="PYRIDINE NUCLEOTIDE-DISULFIDE OXIDOREDUCTASE DOMAIN-CONTAINING"/>
    <property type="match status" value="1"/>
</dbReference>
<sequence length="443" mass="48777">MKYVIIGGDAAGMSAAMQIIRKDKQADVTVLEKGGIYSYGQCGLPYVVGGVIESTDRLIARTVDTFRHKYNIDAKVYCEVKQVDVKKKTVSGMNTLTNEPFTFSYDRLLVASGASPNVPSWKGATTENVHLLKTIPDAERILASLDEKVKDVTIIGGGYIGLEAAENFKRTGRHVRIIQRSEHVAGMLDEEMAMYIHEEAEKQGIELILKENVIEIIGKDKAEKVITDKHEYKTDFILVSVGIRPNTGFLMDTGVKMLKNGAVIVNEFLESFIPDLYAAGDCATHYHLVKKEPAYIPLGTTANKQGRIAGMNMSGSRRAFKGVTGTSVLKFMDLSIATTGLSEKEAKTLQLPYDCVHTTTKNKSGYYPDAAPLHLKIVYRKDNGLLLGGQILGIEGADKRIDVLSTAIFNEMTIADLEDLDLCYSPPFNSVWDPLQQAARRAK</sequence>